<proteinExistence type="predicted"/>
<protein>
    <submittedName>
        <fullName evidence="1">Uncharacterized protein</fullName>
    </submittedName>
</protein>
<name>E1X273_HALMS</name>
<accession>E1X273</accession>
<dbReference type="KEGG" id="bmx:BMS_0089"/>
<dbReference type="Proteomes" id="UP000008963">
    <property type="component" value="Chromosome"/>
</dbReference>
<dbReference type="HOGENOM" id="CLU_1335977_0_0_7"/>
<gene>
    <name evidence="1" type="ordered locus">BMS_0089</name>
</gene>
<dbReference type="STRING" id="862908.BMS_0089"/>
<organism evidence="1 2">
    <name type="scientific">Halobacteriovorax marinus (strain ATCC BAA-682 / DSM 15412 / SJ)</name>
    <name type="common">Bacteriovorax marinus</name>
    <dbReference type="NCBI Taxonomy" id="862908"/>
    <lineage>
        <taxon>Bacteria</taxon>
        <taxon>Pseudomonadati</taxon>
        <taxon>Bdellovibrionota</taxon>
        <taxon>Bacteriovoracia</taxon>
        <taxon>Bacteriovoracales</taxon>
        <taxon>Halobacteriovoraceae</taxon>
        <taxon>Halobacteriovorax</taxon>
    </lineage>
</organism>
<evidence type="ECO:0000313" key="1">
    <source>
        <dbReference type="EMBL" id="CBW25029.1"/>
    </source>
</evidence>
<dbReference type="EMBL" id="FQ312005">
    <property type="protein sequence ID" value="CBW25029.1"/>
    <property type="molecule type" value="Genomic_DNA"/>
</dbReference>
<reference evidence="2" key="1">
    <citation type="journal article" date="2013" name="ISME J.">
        <title>A small predatory core genome in the divergent marine Bacteriovorax marinus SJ and the terrestrial Bdellovibrio bacteriovorus.</title>
        <authorList>
            <person name="Crossman L.C."/>
            <person name="Chen H."/>
            <person name="Cerdeno-Tarraga A.M."/>
            <person name="Brooks K."/>
            <person name="Quail M.A."/>
            <person name="Pineiro S.A."/>
            <person name="Hobley L."/>
            <person name="Sockett R.E."/>
            <person name="Bentley S.D."/>
            <person name="Parkhill J."/>
            <person name="Williams H.N."/>
            <person name="Stine O.C."/>
        </authorList>
    </citation>
    <scope>NUCLEOTIDE SEQUENCE [LARGE SCALE GENOMIC DNA]</scope>
    <source>
        <strain evidence="2">ATCC BAA-682 / DSM 15412 / SJ</strain>
    </source>
</reference>
<dbReference type="PATRIC" id="fig|862908.3.peg.86"/>
<keyword evidence="2" id="KW-1185">Reference proteome</keyword>
<dbReference type="OrthoDB" id="5291957at2"/>
<evidence type="ECO:0000313" key="2">
    <source>
        <dbReference type="Proteomes" id="UP000008963"/>
    </source>
</evidence>
<dbReference type="AlphaFoldDB" id="E1X273"/>
<sequence length="205" mass="23854">MVSVTVNNKTIQKPEQNANVNDLMNFVLNEVLHDDEVITSIDIDGRELSYEEEQSSLAMPVSNYKDINFSTTSSYELAFDALNDCSTYIETIIAKIAQYTELQNDNKQEQANMMFGEVIEIMDLYVQLMAKIYKTVRKRHQEQLRHTNTFQTLEIHLLSIMKAMIPAKEKNDIIMLNDLLEYELIDNLTQWKIKAIPELKKLRDL</sequence>
<dbReference type="RefSeq" id="WP_014242818.1">
    <property type="nucleotide sequence ID" value="NC_016620.1"/>
</dbReference>